<gene>
    <name evidence="2" type="ORF">SCHPADRAFT_743480</name>
</gene>
<feature type="region of interest" description="Disordered" evidence="1">
    <location>
        <begin position="131"/>
        <end position="212"/>
    </location>
</feature>
<evidence type="ECO:0000256" key="1">
    <source>
        <dbReference type="SAM" id="MobiDB-lite"/>
    </source>
</evidence>
<organism evidence="2 3">
    <name type="scientific">Schizopora paradoxa</name>
    <dbReference type="NCBI Taxonomy" id="27342"/>
    <lineage>
        <taxon>Eukaryota</taxon>
        <taxon>Fungi</taxon>
        <taxon>Dikarya</taxon>
        <taxon>Basidiomycota</taxon>
        <taxon>Agaricomycotina</taxon>
        <taxon>Agaricomycetes</taxon>
        <taxon>Hymenochaetales</taxon>
        <taxon>Schizoporaceae</taxon>
        <taxon>Schizopora</taxon>
    </lineage>
</organism>
<sequence>MSCSSFVFDVLGTRQLPQRYHSQRQRARTVRGVSLTTTFNSSSRARHFETAPPARAGHVGDGVGAYDRRRRESYASTSQSARWFREQQQRARTVAVDDDKSFPSLHPTPPSAHTPDHLISPSAAVAKNAHNPLSSSANRRRNVQSATYSTKAGGRYPTLGTWSARTSSTRRNEKDVPTRPARLPRNANSPAHTTAMTSSKNAALCNASRSSV</sequence>
<evidence type="ECO:0000313" key="3">
    <source>
        <dbReference type="Proteomes" id="UP000053477"/>
    </source>
</evidence>
<evidence type="ECO:0000313" key="2">
    <source>
        <dbReference type="EMBL" id="KLO04865.1"/>
    </source>
</evidence>
<dbReference type="InParanoid" id="A0A0H2QZ56"/>
<feature type="compositionally biased region" description="Polar residues" evidence="1">
    <location>
        <begin position="131"/>
        <end position="150"/>
    </location>
</feature>
<name>A0A0H2QZ56_9AGAM</name>
<feature type="compositionally biased region" description="Polar residues" evidence="1">
    <location>
        <begin position="186"/>
        <end position="212"/>
    </location>
</feature>
<protein>
    <submittedName>
        <fullName evidence="2">Uncharacterized protein</fullName>
    </submittedName>
</protein>
<dbReference type="Proteomes" id="UP000053477">
    <property type="component" value="Unassembled WGS sequence"/>
</dbReference>
<accession>A0A0H2QZ56</accession>
<feature type="region of interest" description="Disordered" evidence="1">
    <location>
        <begin position="94"/>
        <end position="114"/>
    </location>
</feature>
<reference evidence="2 3" key="1">
    <citation type="submission" date="2015-04" db="EMBL/GenBank/DDBJ databases">
        <title>Complete genome sequence of Schizopora paradoxa KUC8140, a cosmopolitan wood degrader in East Asia.</title>
        <authorList>
            <consortium name="DOE Joint Genome Institute"/>
            <person name="Min B."/>
            <person name="Park H."/>
            <person name="Jang Y."/>
            <person name="Kim J.-J."/>
            <person name="Kim K.H."/>
            <person name="Pangilinan J."/>
            <person name="Lipzen A."/>
            <person name="Riley R."/>
            <person name="Grigoriev I.V."/>
            <person name="Spatafora J.W."/>
            <person name="Choi I.-G."/>
        </authorList>
    </citation>
    <scope>NUCLEOTIDE SEQUENCE [LARGE SCALE GENOMIC DNA]</scope>
    <source>
        <strain evidence="2 3">KUC8140</strain>
    </source>
</reference>
<feature type="compositionally biased region" description="Polar residues" evidence="1">
    <location>
        <begin position="160"/>
        <end position="169"/>
    </location>
</feature>
<keyword evidence="3" id="KW-1185">Reference proteome</keyword>
<dbReference type="EMBL" id="KQ086414">
    <property type="protein sequence ID" value="KLO04865.1"/>
    <property type="molecule type" value="Genomic_DNA"/>
</dbReference>
<dbReference type="AlphaFoldDB" id="A0A0H2QZ56"/>
<proteinExistence type="predicted"/>